<evidence type="ECO:0000313" key="1">
    <source>
        <dbReference type="Proteomes" id="UP000887576"/>
    </source>
</evidence>
<dbReference type="WBParaSite" id="JU765_v2.g3707.t1">
    <property type="protein sequence ID" value="JU765_v2.g3707.t1"/>
    <property type="gene ID" value="JU765_v2.g3707"/>
</dbReference>
<proteinExistence type="predicted"/>
<sequence>MLSAMKAVVFLLFVFTRCVNGRGVKVKENDKIGAVDLLDLRNAMLCGMNGYWSYLGYGCWCGPSNLGFIATKPGTPPVDDVDNCCLKHDLCYEALAGQCGWAAGHRIGYDSSCTKNKTSVCSSENDFCGAGACKCDVEFVECLKPYPIPNERAKCPSQPIGNVFRAGLDAVQNFLEWIG</sequence>
<accession>A0AC34R616</accession>
<dbReference type="Proteomes" id="UP000887576">
    <property type="component" value="Unplaced"/>
</dbReference>
<protein>
    <submittedName>
        <fullName evidence="2">Phospholipase A2 domain-containing protein</fullName>
    </submittedName>
</protein>
<reference evidence="2" key="1">
    <citation type="submission" date="2022-11" db="UniProtKB">
        <authorList>
            <consortium name="WormBaseParasite"/>
        </authorList>
    </citation>
    <scope>IDENTIFICATION</scope>
</reference>
<organism evidence="1 2">
    <name type="scientific">Panagrolaimus sp. JU765</name>
    <dbReference type="NCBI Taxonomy" id="591449"/>
    <lineage>
        <taxon>Eukaryota</taxon>
        <taxon>Metazoa</taxon>
        <taxon>Ecdysozoa</taxon>
        <taxon>Nematoda</taxon>
        <taxon>Chromadorea</taxon>
        <taxon>Rhabditida</taxon>
        <taxon>Tylenchina</taxon>
        <taxon>Panagrolaimomorpha</taxon>
        <taxon>Panagrolaimoidea</taxon>
        <taxon>Panagrolaimidae</taxon>
        <taxon>Panagrolaimus</taxon>
    </lineage>
</organism>
<name>A0AC34R616_9BILA</name>
<evidence type="ECO:0000313" key="2">
    <source>
        <dbReference type="WBParaSite" id="JU765_v2.g3707.t1"/>
    </source>
</evidence>